<dbReference type="Proteomes" id="UP001234202">
    <property type="component" value="Unassembled WGS sequence"/>
</dbReference>
<dbReference type="EMBL" id="JASBWV010000027">
    <property type="protein sequence ID" value="KAJ9118840.1"/>
    <property type="molecule type" value="Genomic_DNA"/>
</dbReference>
<organism evidence="1 2">
    <name type="scientific">Naganishia onofrii</name>
    <dbReference type="NCBI Taxonomy" id="1851511"/>
    <lineage>
        <taxon>Eukaryota</taxon>
        <taxon>Fungi</taxon>
        <taxon>Dikarya</taxon>
        <taxon>Basidiomycota</taxon>
        <taxon>Agaricomycotina</taxon>
        <taxon>Tremellomycetes</taxon>
        <taxon>Filobasidiales</taxon>
        <taxon>Filobasidiaceae</taxon>
        <taxon>Naganishia</taxon>
    </lineage>
</organism>
<sequence>MAPNPMSSGPGANYDFSNFPIDQSLGDMSGLGQIDFGGSFLGTQFVEGFMDLNFVNGSMQNMVNPSGNLDASWMPMDFPQDNLQQHNMR</sequence>
<accession>A0ACC2X497</accession>
<evidence type="ECO:0000313" key="2">
    <source>
        <dbReference type="Proteomes" id="UP001234202"/>
    </source>
</evidence>
<reference evidence="1" key="1">
    <citation type="submission" date="2023-04" db="EMBL/GenBank/DDBJ databases">
        <title>Draft Genome sequencing of Naganishia species isolated from polar environments using Oxford Nanopore Technology.</title>
        <authorList>
            <person name="Leo P."/>
            <person name="Venkateswaran K."/>
        </authorList>
    </citation>
    <scope>NUCLEOTIDE SEQUENCE</scope>
    <source>
        <strain evidence="1">DBVPG 5303</strain>
    </source>
</reference>
<comment type="caution">
    <text evidence="1">The sequence shown here is derived from an EMBL/GenBank/DDBJ whole genome shotgun (WGS) entry which is preliminary data.</text>
</comment>
<evidence type="ECO:0000313" key="1">
    <source>
        <dbReference type="EMBL" id="KAJ9118840.1"/>
    </source>
</evidence>
<protein>
    <submittedName>
        <fullName evidence="1">Uncharacterized protein</fullName>
    </submittedName>
</protein>
<gene>
    <name evidence="1" type="ORF">QFC24_006039</name>
</gene>
<name>A0ACC2X497_9TREE</name>
<keyword evidence="2" id="KW-1185">Reference proteome</keyword>
<proteinExistence type="predicted"/>